<accession>A0A5E4PJI8</accession>
<organism evidence="1 2">
    <name type="scientific">Aquicella siphonis</name>
    <dbReference type="NCBI Taxonomy" id="254247"/>
    <lineage>
        <taxon>Bacteria</taxon>
        <taxon>Pseudomonadati</taxon>
        <taxon>Pseudomonadota</taxon>
        <taxon>Gammaproteobacteria</taxon>
        <taxon>Legionellales</taxon>
        <taxon>Coxiellaceae</taxon>
        <taxon>Aquicella</taxon>
    </lineage>
</organism>
<dbReference type="OrthoDB" id="5644945at2"/>
<dbReference type="AlphaFoldDB" id="A0A5E4PJI8"/>
<evidence type="ECO:0000313" key="1">
    <source>
        <dbReference type="EMBL" id="VVC77200.1"/>
    </source>
</evidence>
<keyword evidence="2" id="KW-1185">Reference proteome</keyword>
<evidence type="ECO:0000313" key="2">
    <source>
        <dbReference type="Proteomes" id="UP000324194"/>
    </source>
</evidence>
<dbReference type="Proteomes" id="UP000324194">
    <property type="component" value="Chromosome 2"/>
</dbReference>
<dbReference type="RefSeq" id="WP_148340589.1">
    <property type="nucleotide sequence ID" value="NZ_LR699120.1"/>
</dbReference>
<dbReference type="EMBL" id="LR699120">
    <property type="protein sequence ID" value="VVC77200.1"/>
    <property type="molecule type" value="Genomic_DNA"/>
</dbReference>
<protein>
    <submittedName>
        <fullName evidence="1">Uncharacterized protein</fullName>
    </submittedName>
</protein>
<name>A0A5E4PJI8_9COXI</name>
<sequence>MRDTENEFVDDPYDGYASCPDTSRAYHHSSHENQLRWMQKSEQVIQEFMDNLFSFNHFHDAFAHLARQRHEIAFELKQKSEEGQTDNYGSFRKEDDHFRQIISAGDGEQFWKWQKTKIFDLTRELIAPLRMDSANKMDNRNYFENDILICLREKVVVDENDATYYCITIKFPKDDMIPAGIQHAATLTQIELFDFDHHSNRDMIRIEYTPVDRENTQGHLQIADIYYQALLAWRPANGVTRYLELSARLAYLLAHLLLVKQGNSGIVEWMLRGIAFKNGLALGKFNRAEGISWDFKAILTPSQPQYLDWFSTSLFSGWALIDYANPLPRFSYHYHKST</sequence>
<dbReference type="KEGG" id="asip:AQUSIP_25270"/>
<reference evidence="1 2" key="1">
    <citation type="submission" date="2019-08" db="EMBL/GenBank/DDBJ databases">
        <authorList>
            <person name="Guy L."/>
        </authorList>
    </citation>
    <scope>NUCLEOTIDE SEQUENCE [LARGE SCALE GENOMIC DNA]</scope>
    <source>
        <strain evidence="1 2">SGT-108</strain>
    </source>
</reference>
<gene>
    <name evidence="1" type="ORF">AQUSIP_25270</name>
</gene>
<proteinExistence type="predicted"/>
<dbReference type="Gene3D" id="1.10.3290.20">
    <property type="match status" value="1"/>
</dbReference>